<evidence type="ECO:0008006" key="2">
    <source>
        <dbReference type="Google" id="ProtNLM"/>
    </source>
</evidence>
<reference evidence="1" key="1">
    <citation type="submission" date="2018-05" db="EMBL/GenBank/DDBJ databases">
        <authorList>
            <person name="Lanie J.A."/>
            <person name="Ng W.-L."/>
            <person name="Kazmierczak K.M."/>
            <person name="Andrzejewski T.M."/>
            <person name="Davidsen T.M."/>
            <person name="Wayne K.J."/>
            <person name="Tettelin H."/>
            <person name="Glass J.I."/>
            <person name="Rusch D."/>
            <person name="Podicherti R."/>
            <person name="Tsui H.-C.T."/>
            <person name="Winkler M.E."/>
        </authorList>
    </citation>
    <scope>NUCLEOTIDE SEQUENCE</scope>
</reference>
<name>A0A381N2Y8_9ZZZZ</name>
<dbReference type="EMBL" id="UINC01000097">
    <property type="protein sequence ID" value="SUZ48982.1"/>
    <property type="molecule type" value="Genomic_DNA"/>
</dbReference>
<gene>
    <name evidence="1" type="ORF">METZ01_LOCUS1836</name>
</gene>
<sequence length="177" mass="19853">MGKTANPSSFGIATGSHGWGISYQRILKSNVNSEINFEFRFYDVKGTDEFAFSTYYGGTETINEQSLVISPVFAGFRYYPFEGKIENNFSPFVTLKAGPLFIFDGNEEITSFIERWKKAEIHVAFGGHAGIGVKFLSSNVSSISVSAGLDIFPMNQTIDEQSQYNGLLLQFEFSWWK</sequence>
<organism evidence="1">
    <name type="scientific">marine metagenome</name>
    <dbReference type="NCBI Taxonomy" id="408172"/>
    <lineage>
        <taxon>unclassified sequences</taxon>
        <taxon>metagenomes</taxon>
        <taxon>ecological metagenomes</taxon>
    </lineage>
</organism>
<protein>
    <recommendedName>
        <fullName evidence="2">Outer membrane protein beta-barrel domain-containing protein</fullName>
    </recommendedName>
</protein>
<proteinExistence type="predicted"/>
<evidence type="ECO:0000313" key="1">
    <source>
        <dbReference type="EMBL" id="SUZ48982.1"/>
    </source>
</evidence>
<dbReference type="AlphaFoldDB" id="A0A381N2Y8"/>
<accession>A0A381N2Y8</accession>